<dbReference type="PANTHER" id="PTHR43464:SF19">
    <property type="entry name" value="UBIQUINONE BIOSYNTHESIS O-METHYLTRANSFERASE, MITOCHONDRIAL"/>
    <property type="match status" value="1"/>
</dbReference>
<sequence>MTTPGSPADTYAANADFWVKIIREQLDRYRTELTDGSVLDAVGDCSGMRVLDGGCGEGYMSRLLAERGASVVGVDTSETLIASARHHPDARTLQIDYKVANLENLPEPNATFDIAVCNHVLSDVADPASALRELGRVLRPGGRLVALMLHPCFYIAHAERDASGSIPVATYFSERRVDQPFVVAGLESPAEVHMNFRPLEFYSQAITNAGFLISGLSEPHPPAEWLREVTWWKKNFVKPLFLLVSAELRP</sequence>
<comment type="caution">
    <text evidence="5">The sequence shown here is derived from an EMBL/GenBank/DDBJ whole genome shotgun (WGS) entry which is preliminary data.</text>
</comment>
<evidence type="ECO:0000256" key="2">
    <source>
        <dbReference type="ARBA" id="ARBA00022679"/>
    </source>
</evidence>
<gene>
    <name evidence="5" type="ORF">WCD58_29390</name>
</gene>
<dbReference type="PANTHER" id="PTHR43464">
    <property type="entry name" value="METHYLTRANSFERASE"/>
    <property type="match status" value="1"/>
</dbReference>
<feature type="domain" description="Methyltransferase type 11" evidence="4">
    <location>
        <begin position="51"/>
        <end position="145"/>
    </location>
</feature>
<dbReference type="GO" id="GO:0008168">
    <property type="term" value="F:methyltransferase activity"/>
    <property type="evidence" value="ECO:0007669"/>
    <property type="project" value="UniProtKB-KW"/>
</dbReference>
<accession>A0ABU8MDA8</accession>
<dbReference type="SUPFAM" id="SSF53335">
    <property type="entry name" value="S-adenosyl-L-methionine-dependent methyltransferases"/>
    <property type="match status" value="1"/>
</dbReference>
<proteinExistence type="predicted"/>
<dbReference type="InterPro" id="IPR013216">
    <property type="entry name" value="Methyltransf_11"/>
</dbReference>
<protein>
    <submittedName>
        <fullName evidence="5">Class I SAM-dependent methyltransferase</fullName>
        <ecNumber evidence="5">2.1.1.-</ecNumber>
    </submittedName>
</protein>
<evidence type="ECO:0000256" key="1">
    <source>
        <dbReference type="ARBA" id="ARBA00022603"/>
    </source>
</evidence>
<dbReference type="RefSeq" id="WP_337706680.1">
    <property type="nucleotide sequence ID" value="NZ_JBBEGM010000017.1"/>
</dbReference>
<dbReference type="EMBL" id="JBBEGM010000017">
    <property type="protein sequence ID" value="MEJ2865307.1"/>
    <property type="molecule type" value="Genomic_DNA"/>
</dbReference>
<keyword evidence="6" id="KW-1185">Reference proteome</keyword>
<organism evidence="5 6">
    <name type="scientific">Actinomycetospora flava</name>
    <dbReference type="NCBI Taxonomy" id="3129232"/>
    <lineage>
        <taxon>Bacteria</taxon>
        <taxon>Bacillati</taxon>
        <taxon>Actinomycetota</taxon>
        <taxon>Actinomycetes</taxon>
        <taxon>Pseudonocardiales</taxon>
        <taxon>Pseudonocardiaceae</taxon>
        <taxon>Actinomycetospora</taxon>
    </lineage>
</organism>
<dbReference type="Pfam" id="PF08241">
    <property type="entry name" value="Methyltransf_11"/>
    <property type="match status" value="1"/>
</dbReference>
<dbReference type="Proteomes" id="UP001369736">
    <property type="component" value="Unassembled WGS sequence"/>
</dbReference>
<dbReference type="GO" id="GO:0032259">
    <property type="term" value="P:methylation"/>
    <property type="evidence" value="ECO:0007669"/>
    <property type="project" value="UniProtKB-KW"/>
</dbReference>
<dbReference type="EC" id="2.1.1.-" evidence="5"/>
<evidence type="ECO:0000313" key="6">
    <source>
        <dbReference type="Proteomes" id="UP001369736"/>
    </source>
</evidence>
<evidence type="ECO:0000259" key="4">
    <source>
        <dbReference type="Pfam" id="PF08241"/>
    </source>
</evidence>
<evidence type="ECO:0000313" key="5">
    <source>
        <dbReference type="EMBL" id="MEJ2865307.1"/>
    </source>
</evidence>
<dbReference type="Gene3D" id="3.40.50.150">
    <property type="entry name" value="Vaccinia Virus protein VP39"/>
    <property type="match status" value="1"/>
</dbReference>
<keyword evidence="1 5" id="KW-0489">Methyltransferase</keyword>
<dbReference type="CDD" id="cd02440">
    <property type="entry name" value="AdoMet_MTases"/>
    <property type="match status" value="1"/>
</dbReference>
<name>A0ABU8MDA8_9PSEU</name>
<evidence type="ECO:0000256" key="3">
    <source>
        <dbReference type="ARBA" id="ARBA00022691"/>
    </source>
</evidence>
<dbReference type="InterPro" id="IPR029063">
    <property type="entry name" value="SAM-dependent_MTases_sf"/>
</dbReference>
<keyword evidence="2 5" id="KW-0808">Transferase</keyword>
<reference evidence="5 6" key="1">
    <citation type="submission" date="2024-03" db="EMBL/GenBank/DDBJ databases">
        <title>Actinomycetospora sp. OC33-EN07, a novel actinomycete isolated from wild orchid (Aerides multiflora).</title>
        <authorList>
            <person name="Suriyachadkun C."/>
        </authorList>
    </citation>
    <scope>NUCLEOTIDE SEQUENCE [LARGE SCALE GENOMIC DNA]</scope>
    <source>
        <strain evidence="5 6">OC33-EN07</strain>
    </source>
</reference>
<keyword evidence="3" id="KW-0949">S-adenosyl-L-methionine</keyword>